<dbReference type="Gene3D" id="2.20.200.10">
    <property type="entry name" value="Outer membrane efflux proteins (OEP)"/>
    <property type="match status" value="1"/>
</dbReference>
<sequence>MKFTILPLTFVMALGGCSLIPDYQQPDSPIANTWPQGEAYSASASTNTAQSLQWQQVFRDPALRQLIGLALEHNRDLRQAVLNVDAYRALHRIQRSALAPSVEGGFASSRTRLPKDLSTTGESGIQSEYDVTLDVAYEVDIFGRLRSLSQAAQEEYLASEQARYGVQITLVADVANAYLAWVSKHSQLSLARSSLRNYTANLELIDQRFGSGTASEIDVRQAKSLVGEAQAREARYLREVAQAANALEVLIGTQLPNATAPRDSLDEEMIAQFPAGQPSSLLLRRPDISAAEHRLLAANANIGAARAAFFPSVTLSAAAGTASSDIGGLFNGGSGVWQFVPQVNIPIFNAGRLSANLDYAQIQKDINVARYESSIQSAFREVADGLAARATYGKQLHSQSMLVDNNQHYFSLAQQRYSEGVDNYLAVLDAQRELFSAQQQLIEDRLNQLQSEVNLFKALGGGWQSEPSSLAKDTSYPAPAA</sequence>
<keyword evidence="6 9" id="KW-0564">Palmitate</keyword>
<name>A0AAE6V3W6_9PSED</name>
<dbReference type="PANTHER" id="PTHR30203:SF32">
    <property type="entry name" value="CATION EFFLUX SYSTEM PROTEIN CUSC"/>
    <property type="match status" value="1"/>
</dbReference>
<dbReference type="Proteomes" id="UP000464593">
    <property type="component" value="Chromosome"/>
</dbReference>
<evidence type="ECO:0000256" key="3">
    <source>
        <dbReference type="ARBA" id="ARBA00022452"/>
    </source>
</evidence>
<evidence type="ECO:0000256" key="6">
    <source>
        <dbReference type="ARBA" id="ARBA00023139"/>
    </source>
</evidence>
<evidence type="ECO:0000256" key="8">
    <source>
        <dbReference type="ARBA" id="ARBA00023288"/>
    </source>
</evidence>
<dbReference type="Gene3D" id="1.20.1600.10">
    <property type="entry name" value="Outer membrane efflux proteins (OEP)"/>
    <property type="match status" value="1"/>
</dbReference>
<dbReference type="GO" id="GO:0015562">
    <property type="term" value="F:efflux transmembrane transporter activity"/>
    <property type="evidence" value="ECO:0007669"/>
    <property type="project" value="InterPro"/>
</dbReference>
<keyword evidence="7" id="KW-0998">Cell outer membrane</keyword>
<evidence type="ECO:0000256" key="9">
    <source>
        <dbReference type="RuleBase" id="RU362097"/>
    </source>
</evidence>
<dbReference type="AlphaFoldDB" id="A0AAE6V3W6"/>
<evidence type="ECO:0000256" key="7">
    <source>
        <dbReference type="ARBA" id="ARBA00023237"/>
    </source>
</evidence>
<evidence type="ECO:0000313" key="10">
    <source>
        <dbReference type="EMBL" id="QHB28792.1"/>
    </source>
</evidence>
<keyword evidence="3 9" id="KW-1134">Transmembrane beta strand</keyword>
<dbReference type="PANTHER" id="PTHR30203">
    <property type="entry name" value="OUTER MEMBRANE CATION EFFLUX PROTEIN"/>
    <property type="match status" value="1"/>
</dbReference>
<dbReference type="RefSeq" id="WP_159266411.1">
    <property type="nucleotide sequence ID" value="NZ_CP040324.1"/>
</dbReference>
<dbReference type="PROSITE" id="PS51257">
    <property type="entry name" value="PROKAR_LIPOPROTEIN"/>
    <property type="match status" value="1"/>
</dbReference>
<evidence type="ECO:0000313" key="11">
    <source>
        <dbReference type="Proteomes" id="UP000464593"/>
    </source>
</evidence>
<comment type="similarity">
    <text evidence="2 9">Belongs to the outer membrane factor (OMF) (TC 1.B.17) family.</text>
</comment>
<organism evidence="10 11">
    <name type="scientific">Pseudomonas monteilii</name>
    <dbReference type="NCBI Taxonomy" id="76759"/>
    <lineage>
        <taxon>Bacteria</taxon>
        <taxon>Pseudomonadati</taxon>
        <taxon>Pseudomonadota</taxon>
        <taxon>Gammaproteobacteria</taxon>
        <taxon>Pseudomonadales</taxon>
        <taxon>Pseudomonadaceae</taxon>
        <taxon>Pseudomonas</taxon>
    </lineage>
</organism>
<keyword evidence="8 9" id="KW-0449">Lipoprotein</keyword>
<dbReference type="EMBL" id="CP040324">
    <property type="protein sequence ID" value="QHB28792.1"/>
    <property type="molecule type" value="Genomic_DNA"/>
</dbReference>
<dbReference type="Pfam" id="PF02321">
    <property type="entry name" value="OEP"/>
    <property type="match status" value="2"/>
</dbReference>
<dbReference type="InterPro" id="IPR003423">
    <property type="entry name" value="OMP_efflux"/>
</dbReference>
<dbReference type="GO" id="GO:0009279">
    <property type="term" value="C:cell outer membrane"/>
    <property type="evidence" value="ECO:0007669"/>
    <property type="project" value="UniProtKB-SubCell"/>
</dbReference>
<evidence type="ECO:0000256" key="2">
    <source>
        <dbReference type="ARBA" id="ARBA00007613"/>
    </source>
</evidence>
<proteinExistence type="inferred from homology"/>
<comment type="subcellular location">
    <subcellularLocation>
        <location evidence="1 9">Cell outer membrane</location>
        <topology evidence="1 9">Lipid-anchor</topology>
    </subcellularLocation>
</comment>
<protein>
    <submittedName>
        <fullName evidence="10">Multidrug transporter</fullName>
    </submittedName>
</protein>
<gene>
    <name evidence="10" type="ORF">TCK1_3446</name>
</gene>
<accession>A0AAE6V3W6</accession>
<dbReference type="NCBIfam" id="TIGR01845">
    <property type="entry name" value="outer_NodT"/>
    <property type="match status" value="1"/>
</dbReference>
<evidence type="ECO:0000256" key="1">
    <source>
        <dbReference type="ARBA" id="ARBA00004459"/>
    </source>
</evidence>
<dbReference type="InterPro" id="IPR010131">
    <property type="entry name" value="MdtP/NodT-like"/>
</dbReference>
<evidence type="ECO:0000256" key="4">
    <source>
        <dbReference type="ARBA" id="ARBA00022692"/>
    </source>
</evidence>
<dbReference type="SUPFAM" id="SSF56954">
    <property type="entry name" value="Outer membrane efflux proteins (OEP)"/>
    <property type="match status" value="1"/>
</dbReference>
<keyword evidence="4 9" id="KW-0812">Transmembrane</keyword>
<reference evidence="10 11" key="1">
    <citation type="submission" date="2019-05" db="EMBL/GenBank/DDBJ databases">
        <title>Complete genome sequence of Pseudomonas Pseudomonas resinovorans.</title>
        <authorList>
            <person name="Chen H.-P."/>
        </authorList>
    </citation>
    <scope>NUCLEOTIDE SEQUENCE [LARGE SCALE GENOMIC DNA]</scope>
    <source>
        <strain evidence="10 11">TCU-CK1</strain>
    </source>
</reference>
<keyword evidence="5 9" id="KW-0472">Membrane</keyword>
<evidence type="ECO:0000256" key="5">
    <source>
        <dbReference type="ARBA" id="ARBA00023136"/>
    </source>
</evidence>